<dbReference type="EMBL" id="CM040454">
    <property type="protein sequence ID" value="MCI4374463.1"/>
    <property type="molecule type" value="Genomic_DNA"/>
</dbReference>
<sequence>MTRNSSVQQEFLQLSLHQVQSEESQSLVKNKWRGLLFFHFFLAACIIGTVMGLGYYFLQEHTLTTQDPLPCLSPACMRIAEHFSAAMDPFSQPCDYTLFSCEAEMSPKSRGRHRGTIISRNVTRRDEMRRRVGRGSGMRTNRGSDTERTRDDRLPDRQTALLQAIKEILESPKRNATSAAQKAQTFYNTCMRPNTTFTESIYHAQTLIQQLGGWPVSGSWTQPELNSTLALLLSQYNTFPFFNVYVGPDHNESQNYIQIDQPDFQFPIEWNSQTNRSKFNSQSLRPFFSSCKELLALLNVSLISSTKHCGLYMSLSSTLVTNTAPLSYRLSQKLLYHRITIQELQELAPSIDWLSCLQAIFHPVPVSKSDVVLLHNQPYIIYMSQTISNWRHTHEMMDSYPLHTYMIMNLLQTLMPALHTRFMQTMKKFSIAIDNENEIVPHWRHCVLQTVKGFDTLISHLIKDHYAGEEAETLISDIYDSFKTKISTLNWQNEDTRDLVLNKIKSLTPKLSTNNEFFNLLKLDEYFGEVIMSEKVYFSNYLQMLLLQQRMRSRLLSHTPQLDVLFVHPFVSGNVIIIPVGLFVLPQFHSSYPRAVNYGMLGTLIAKDLLHLLLPDILSQSKSAVLESECVWSHYLTTQKGTSSLSPSQQQEVWVQYSALQVALLSYNKSLQRHSGDTSVSGLSHINLFLASFTQASCDSEPYSALMPFEPSFLVTVLCVNSLHCPKPLTCVDNRSQGHLLELC</sequence>
<evidence type="ECO:0000313" key="1">
    <source>
        <dbReference type="EMBL" id="MCI4374463.1"/>
    </source>
</evidence>
<accession>A0ACC5W7A7</accession>
<name>A0ACC5W7A7_PANGG</name>
<evidence type="ECO:0000313" key="2">
    <source>
        <dbReference type="Proteomes" id="UP000829447"/>
    </source>
</evidence>
<reference evidence="1 2" key="1">
    <citation type="journal article" date="2022" name="bioRxiv">
        <title>An ancient truncated duplication of the anti-Mullerian hormone receptor type 2 gene is a potential conserved master sex determinant in the Pangasiidae catfish family.</title>
        <authorList>
            <person name="Wen M."/>
            <person name="Pan Q."/>
            <person name="Jouanno E."/>
            <person name="Montfort J."/>
            <person name="Zahm M."/>
            <person name="Cabau C."/>
            <person name="Klopp C."/>
            <person name="Iampietro C."/>
            <person name="Roques C."/>
            <person name="Bouchez O."/>
            <person name="Castinel A."/>
            <person name="Donnadieu C."/>
            <person name="Parrinello H."/>
            <person name="Poncet C."/>
            <person name="Belmonte E."/>
            <person name="Gautier V."/>
            <person name="Avarre J.-C."/>
            <person name="Dugue R."/>
            <person name="Gustiano R."/>
            <person name="Ha T.T.T."/>
            <person name="Campet M."/>
            <person name="Sriphairoj K."/>
            <person name="Ribolli J."/>
            <person name="de Almeida F.L."/>
            <person name="Desvignes T."/>
            <person name="Postlethwait J.H."/>
            <person name="Bucao C.F."/>
            <person name="Robinson-Rechavi M."/>
            <person name="Bobe J."/>
            <person name="Herpin A."/>
            <person name="Guiguen Y."/>
        </authorList>
    </citation>
    <scope>NUCLEOTIDE SEQUENCE [LARGE SCALE GENOMIC DNA]</scope>
    <source>
        <strain evidence="1">YG-Dec2019</strain>
    </source>
</reference>
<keyword evidence="2" id="KW-1185">Reference proteome</keyword>
<protein>
    <submittedName>
        <fullName evidence="1">Uncharacterized protein</fullName>
    </submittedName>
</protein>
<proteinExistence type="predicted"/>
<comment type="caution">
    <text evidence="1">The sequence shown here is derived from an EMBL/GenBank/DDBJ whole genome shotgun (WGS) entry which is preliminary data.</text>
</comment>
<gene>
    <name evidence="1" type="ORF">PGIGA_G00006610</name>
</gene>
<dbReference type="Proteomes" id="UP000829447">
    <property type="component" value="Linkage Group LG1"/>
</dbReference>
<organism evidence="1 2">
    <name type="scientific">Pangasianodon gigas</name>
    <name type="common">Mekong giant catfish</name>
    <name type="synonym">Pangasius gigas</name>
    <dbReference type="NCBI Taxonomy" id="30993"/>
    <lineage>
        <taxon>Eukaryota</taxon>
        <taxon>Metazoa</taxon>
        <taxon>Chordata</taxon>
        <taxon>Craniata</taxon>
        <taxon>Vertebrata</taxon>
        <taxon>Euteleostomi</taxon>
        <taxon>Actinopterygii</taxon>
        <taxon>Neopterygii</taxon>
        <taxon>Teleostei</taxon>
        <taxon>Ostariophysi</taxon>
        <taxon>Siluriformes</taxon>
        <taxon>Pangasiidae</taxon>
        <taxon>Pangasianodon</taxon>
    </lineage>
</organism>